<gene>
    <name evidence="6" type="ORF">KQI68_08345</name>
</gene>
<dbReference type="EMBL" id="JAHLQO010000005">
    <property type="protein sequence ID" value="MBU5669844.1"/>
    <property type="molecule type" value="Genomic_DNA"/>
</dbReference>
<evidence type="ECO:0000313" key="7">
    <source>
        <dbReference type="Proteomes" id="UP000783742"/>
    </source>
</evidence>
<dbReference type="PIRSF" id="PIRSF036492">
    <property type="entry name" value="ALDH"/>
    <property type="match status" value="1"/>
</dbReference>
<dbReference type="PROSITE" id="PS00687">
    <property type="entry name" value="ALDEHYDE_DEHYDR_GLU"/>
    <property type="match status" value="1"/>
</dbReference>
<comment type="caution">
    <text evidence="6">The sequence shown here is derived from an EMBL/GenBank/DDBJ whole genome shotgun (WGS) entry which is preliminary data.</text>
</comment>
<evidence type="ECO:0000313" key="6">
    <source>
        <dbReference type="EMBL" id="MBU5669844.1"/>
    </source>
</evidence>
<evidence type="ECO:0000256" key="4">
    <source>
        <dbReference type="RuleBase" id="RU003345"/>
    </source>
</evidence>
<dbReference type="InterPro" id="IPR012394">
    <property type="entry name" value="Aldehyde_DH_NAD(P)"/>
</dbReference>
<evidence type="ECO:0000256" key="3">
    <source>
        <dbReference type="PROSITE-ProRule" id="PRU10007"/>
    </source>
</evidence>
<comment type="similarity">
    <text evidence="2 4">Belongs to the aldehyde dehydrogenase family.</text>
</comment>
<protein>
    <recommendedName>
        <fullName evidence="2">Aldehyde dehydrogenase</fullName>
    </recommendedName>
</protein>
<dbReference type="Proteomes" id="UP000783742">
    <property type="component" value="Unassembled WGS sequence"/>
</dbReference>
<organism evidence="6 7">
    <name type="scientific">Peptoniphilus ovalis</name>
    <dbReference type="NCBI Taxonomy" id="2841503"/>
    <lineage>
        <taxon>Bacteria</taxon>
        <taxon>Bacillati</taxon>
        <taxon>Bacillota</taxon>
        <taxon>Tissierellia</taxon>
        <taxon>Tissierellales</taxon>
        <taxon>Peptoniphilaceae</taxon>
        <taxon>Peptoniphilus</taxon>
    </lineage>
</organism>
<dbReference type="PANTHER" id="PTHR43570">
    <property type="entry name" value="ALDEHYDE DEHYDROGENASE"/>
    <property type="match status" value="1"/>
</dbReference>
<sequence>MKHTDFNEIEEKFNKISNFYNSKKTKDILFRKNQLKSLLKTIQNHKEDIYAALKKDLNKSSREAFLTEYLLVVEEINHMTNHLSSYAKTKKKFPGMTQVPGILEIRKESFGKVLIISPWNYPFQLAMVPLIGAIAAGNTVILKPSEFSQSTSDVLELILKEALYEGLCEVVFGEAEEAEYLLNLNFDKIFFTGNPRVGKIVMENAAKNLIPVTLELGGKSPAIIHASADIKDAAKKIAFGKTMNSGQTCVAPDFVLVPKYLKEEFISEILRVFDESFPTEKYFRRYYPWMNKETRFNRMIELLEGLEVLTNKDSIFFRDTLQIFPCVVDEPSWEYRIMQEEIFGPLLPVLTYESEDELFKLFKNKEKPLALYVFSEDKKFVENTVQEIDSGGVCVNDTLLHISSSKAPFGGVGNSGMGEYHGKYSFDTFSRERTVLKKFKFFDFGFRYHPFKESFMYEVLRRIYK</sequence>
<accession>A0ABS6FIK4</accession>
<keyword evidence="7" id="KW-1185">Reference proteome</keyword>
<name>A0ABS6FIK4_9FIRM</name>
<evidence type="ECO:0000259" key="5">
    <source>
        <dbReference type="Pfam" id="PF00171"/>
    </source>
</evidence>
<proteinExistence type="inferred from homology"/>
<evidence type="ECO:0000256" key="2">
    <source>
        <dbReference type="PIRNR" id="PIRNR036492"/>
    </source>
</evidence>
<keyword evidence="1 2" id="KW-0560">Oxidoreductase</keyword>
<feature type="domain" description="Aldehyde dehydrogenase" evidence="5">
    <location>
        <begin position="30"/>
        <end position="435"/>
    </location>
</feature>
<feature type="active site" evidence="3">
    <location>
        <position position="215"/>
    </location>
</feature>
<reference evidence="6 7" key="1">
    <citation type="submission" date="2021-06" db="EMBL/GenBank/DDBJ databases">
        <authorList>
            <person name="Sun Q."/>
            <person name="Li D."/>
        </authorList>
    </citation>
    <scope>NUCLEOTIDE SEQUENCE [LARGE SCALE GENOMIC DNA]</scope>
    <source>
        <strain evidence="6 7">MSJ-1</strain>
    </source>
</reference>
<dbReference type="RefSeq" id="WP_216549681.1">
    <property type="nucleotide sequence ID" value="NZ_JAHLQO010000005.1"/>
</dbReference>
<dbReference type="PANTHER" id="PTHR43570:SF16">
    <property type="entry name" value="ALDEHYDE DEHYDROGENASE TYPE III, ISOFORM Q"/>
    <property type="match status" value="1"/>
</dbReference>
<dbReference type="Pfam" id="PF00171">
    <property type="entry name" value="Aldedh"/>
    <property type="match status" value="1"/>
</dbReference>
<evidence type="ECO:0000256" key="1">
    <source>
        <dbReference type="ARBA" id="ARBA00023002"/>
    </source>
</evidence>
<dbReference type="InterPro" id="IPR015590">
    <property type="entry name" value="Aldehyde_DH_dom"/>
</dbReference>
<dbReference type="InterPro" id="IPR029510">
    <property type="entry name" value="Ald_DH_CS_GLU"/>
</dbReference>